<evidence type="ECO:0000256" key="1">
    <source>
        <dbReference type="SAM" id="MobiDB-lite"/>
    </source>
</evidence>
<name>A0A2N3VD87_9NOCA</name>
<keyword evidence="3" id="KW-1185">Reference proteome</keyword>
<comment type="caution">
    <text evidence="2">The sequence shown here is derived from an EMBL/GenBank/DDBJ whole genome shotgun (WGS) entry which is preliminary data.</text>
</comment>
<dbReference type="EMBL" id="PJMW01000002">
    <property type="protein sequence ID" value="PKV79565.1"/>
    <property type="molecule type" value="Genomic_DNA"/>
</dbReference>
<dbReference type="Proteomes" id="UP000233766">
    <property type="component" value="Unassembled WGS sequence"/>
</dbReference>
<sequence>MSTLVAPHTPVPTGAVATQVVEPEFDPSTFIGPTLVTPAEFATVTPDPAVEPVPEPGTAAFLDAISAIGLTFERDRRAAKRAFRGALDLATDADWDVLDYMVEVFTLYPREAALRRLRARWAAGDDLERARLVRLVPDTDPVLHSHADHDLAQILEARAKANPDPETTAADEFAKLHVQLLAAEMPRQSIRLWRNPLPRLTLPASRAVDASRLRPEQIRARVGARGKRRPAEAEPFEVADYVAESLFVDTEVDTQARLRQRMAELIARGVRFTGTQPGWTPRRPGERAPLPTEVSEAIWDHQYCAFVADQHDLDRAEAGAPVKSHEHSLLWAERRTGLGSRSDRRDSYMFQGNGLDDFRTAMNPVAGWRCVSCFVERAATDQRPIHTRDGVLRSDDGLCDYCRSDNRTGLPELESGFELSELATAYCTYFAEHYRDAACALLAEVRRRAPEWLIRVVDGFLATHPDLPGAPTLADLEDESAPVRPAPRRQARALPPGQRAGRCEGCTQYLPVHDDGFCTQCRVYLGLYVPAARDNTAA</sequence>
<organism evidence="2 3">
    <name type="scientific">Nocardia fluminea</name>
    <dbReference type="NCBI Taxonomy" id="134984"/>
    <lineage>
        <taxon>Bacteria</taxon>
        <taxon>Bacillati</taxon>
        <taxon>Actinomycetota</taxon>
        <taxon>Actinomycetes</taxon>
        <taxon>Mycobacteriales</taxon>
        <taxon>Nocardiaceae</taxon>
        <taxon>Nocardia</taxon>
    </lineage>
</organism>
<reference evidence="2 3" key="1">
    <citation type="submission" date="2017-12" db="EMBL/GenBank/DDBJ databases">
        <title>Sequencing the genomes of 1000 Actinobacteria strains.</title>
        <authorList>
            <person name="Klenk H.-P."/>
        </authorList>
    </citation>
    <scope>NUCLEOTIDE SEQUENCE [LARGE SCALE GENOMIC DNA]</scope>
    <source>
        <strain evidence="2 3">DSM 44489</strain>
    </source>
</reference>
<evidence type="ECO:0000313" key="2">
    <source>
        <dbReference type="EMBL" id="PKV79565.1"/>
    </source>
</evidence>
<dbReference type="RefSeq" id="WP_062990291.1">
    <property type="nucleotide sequence ID" value="NZ_PJMW01000002.1"/>
</dbReference>
<gene>
    <name evidence="2" type="ORF">ATK86_3961</name>
</gene>
<accession>A0A2N3VD87</accession>
<evidence type="ECO:0000313" key="3">
    <source>
        <dbReference type="Proteomes" id="UP000233766"/>
    </source>
</evidence>
<dbReference type="OrthoDB" id="4568218at2"/>
<feature type="region of interest" description="Disordered" evidence="1">
    <location>
        <begin position="471"/>
        <end position="500"/>
    </location>
</feature>
<proteinExistence type="predicted"/>
<dbReference type="AlphaFoldDB" id="A0A2N3VD87"/>
<protein>
    <submittedName>
        <fullName evidence="2">Uncharacterized protein</fullName>
    </submittedName>
</protein>